<dbReference type="PANTHER" id="PTHR43355">
    <property type="entry name" value="FLAVIN REDUCTASE (NADPH)"/>
    <property type="match status" value="1"/>
</dbReference>
<sequence>MGKDLATAHVAIIGATGHAGSLILKEALARHLDVTAIVRNAKKLTVSVPFIEKDLYDLTTEDLAPFDVVVDAFNAPVGKEEMHQTSLAHLAKILANTSTRLLVVGGASSLFIDPEKTTRMIDQVPEDAPFYPTAFHMSQALVHLKDTKGLRWTYISPAAFFNPTGERTGKYQLDDDFLHKNAQGESVVSMADYAIALIDEVLADKHENEHVSVVSQ</sequence>
<dbReference type="InterPro" id="IPR051606">
    <property type="entry name" value="Polyketide_Oxido-like"/>
</dbReference>
<organism evidence="2">
    <name type="scientific">bioreactor metagenome</name>
    <dbReference type="NCBI Taxonomy" id="1076179"/>
    <lineage>
        <taxon>unclassified sequences</taxon>
        <taxon>metagenomes</taxon>
        <taxon>ecological metagenomes</taxon>
    </lineage>
</organism>
<dbReference type="SUPFAM" id="SSF51735">
    <property type="entry name" value="NAD(P)-binding Rossmann-fold domains"/>
    <property type="match status" value="1"/>
</dbReference>
<name>A0A645HPE6_9ZZZZ</name>
<feature type="domain" description="NAD(P)-binding" evidence="1">
    <location>
        <begin position="14"/>
        <end position="199"/>
    </location>
</feature>
<dbReference type="InterPro" id="IPR016040">
    <property type="entry name" value="NAD(P)-bd_dom"/>
</dbReference>
<dbReference type="GO" id="GO:0016646">
    <property type="term" value="F:oxidoreductase activity, acting on the CH-NH group of donors, NAD or NADP as acceptor"/>
    <property type="evidence" value="ECO:0007669"/>
    <property type="project" value="TreeGrafter"/>
</dbReference>
<comment type="caution">
    <text evidence="2">The sequence shown here is derived from an EMBL/GenBank/DDBJ whole genome shotgun (WGS) entry which is preliminary data.</text>
</comment>
<reference evidence="2" key="1">
    <citation type="submission" date="2019-08" db="EMBL/GenBank/DDBJ databases">
        <authorList>
            <person name="Kucharzyk K."/>
            <person name="Murdoch R.W."/>
            <person name="Higgins S."/>
            <person name="Loffler F."/>
        </authorList>
    </citation>
    <scope>NUCLEOTIDE SEQUENCE</scope>
</reference>
<dbReference type="Pfam" id="PF13460">
    <property type="entry name" value="NAD_binding_10"/>
    <property type="match status" value="1"/>
</dbReference>
<evidence type="ECO:0000313" key="2">
    <source>
        <dbReference type="EMBL" id="MPN40837.1"/>
    </source>
</evidence>
<dbReference type="AlphaFoldDB" id="A0A645HPE6"/>
<evidence type="ECO:0000259" key="1">
    <source>
        <dbReference type="Pfam" id="PF13460"/>
    </source>
</evidence>
<dbReference type="InterPro" id="IPR036291">
    <property type="entry name" value="NAD(P)-bd_dom_sf"/>
</dbReference>
<protein>
    <recommendedName>
        <fullName evidence="1">NAD(P)-binding domain-containing protein</fullName>
    </recommendedName>
</protein>
<dbReference type="EMBL" id="VSSQ01097497">
    <property type="protein sequence ID" value="MPN40837.1"/>
    <property type="molecule type" value="Genomic_DNA"/>
</dbReference>
<dbReference type="PANTHER" id="PTHR43355:SF2">
    <property type="entry name" value="FLAVIN REDUCTASE (NADPH)"/>
    <property type="match status" value="1"/>
</dbReference>
<dbReference type="Gene3D" id="3.40.50.720">
    <property type="entry name" value="NAD(P)-binding Rossmann-like Domain"/>
    <property type="match status" value="1"/>
</dbReference>
<accession>A0A645HPE6</accession>
<proteinExistence type="predicted"/>
<gene>
    <name evidence="2" type="ORF">SDC9_188377</name>
</gene>